<dbReference type="EMBL" id="JBHUOZ010000001">
    <property type="protein sequence ID" value="MFD2918105.1"/>
    <property type="molecule type" value="Genomic_DNA"/>
</dbReference>
<dbReference type="RefSeq" id="WP_386093628.1">
    <property type="nucleotide sequence ID" value="NZ_JBHUOZ010000001.1"/>
</dbReference>
<reference evidence="3" key="1">
    <citation type="journal article" date="2019" name="Int. J. Syst. Evol. Microbiol.">
        <title>The Global Catalogue of Microorganisms (GCM) 10K type strain sequencing project: providing services to taxonomists for standard genome sequencing and annotation.</title>
        <authorList>
            <consortium name="The Broad Institute Genomics Platform"/>
            <consortium name="The Broad Institute Genome Sequencing Center for Infectious Disease"/>
            <person name="Wu L."/>
            <person name="Ma J."/>
        </authorList>
    </citation>
    <scope>NUCLEOTIDE SEQUENCE [LARGE SCALE GENOMIC DNA]</scope>
    <source>
        <strain evidence="3">KCTC 23299</strain>
    </source>
</reference>
<dbReference type="InterPro" id="IPR035897">
    <property type="entry name" value="Toll_tir_struct_dom_sf"/>
</dbReference>
<name>A0ABW5ZYJ7_9BACT</name>
<keyword evidence="3" id="KW-1185">Reference proteome</keyword>
<dbReference type="SUPFAM" id="SSF52200">
    <property type="entry name" value="Toll/Interleukin receptor TIR domain"/>
    <property type="match status" value="1"/>
</dbReference>
<feature type="domain" description="TIR" evidence="1">
    <location>
        <begin position="1"/>
        <end position="151"/>
    </location>
</feature>
<dbReference type="PROSITE" id="PS50104">
    <property type="entry name" value="TIR"/>
    <property type="match status" value="1"/>
</dbReference>
<keyword evidence="2" id="KW-0675">Receptor</keyword>
<protein>
    <submittedName>
        <fullName evidence="2">Toll/interleukin-1 receptor domain-containing protein</fullName>
    </submittedName>
</protein>
<comment type="caution">
    <text evidence="2">The sequence shown here is derived from an EMBL/GenBank/DDBJ whole genome shotgun (WGS) entry which is preliminary data.</text>
</comment>
<evidence type="ECO:0000313" key="3">
    <source>
        <dbReference type="Proteomes" id="UP001597511"/>
    </source>
</evidence>
<sequence>MSYKIFLSYYEQERPLAEFVKNMLTRIFNDHVEVFYDVIRGGDNWKKVIQNGLEDSDAILTILTPKYLQRPWAYIEWSAFWLKDRTRFLLLTDDVEVKDIIEPMLERQSTRMFSKDDVEKLLHTIKRESGYDAYTDIDIVSEFSNTLKAIYEKLLSDEERQKYSIYKNASRLLPNDDFKKVEIFWYFYENESDKSTAAEVFRNIKDNSIKGNLLNMLFDRSDLGFIETIYEAVELRENLLPLIKSLVDNDHENSELVEKMLSYIASSQTSLRHFCEYLVKNRRVDNKALLNAIPLFSNRAELRRLGEALVDNLYVRDKVFDKVVQHFYGHNHAELQKLLKYVINGEQYNREEMIEQVVKLAANNQREAGKVLEELITKDLEAVRYIVYTLKAITNPEVLAKIEALIKQAGNS</sequence>
<evidence type="ECO:0000259" key="1">
    <source>
        <dbReference type="PROSITE" id="PS50104"/>
    </source>
</evidence>
<dbReference type="Gene3D" id="3.40.50.10140">
    <property type="entry name" value="Toll/interleukin-1 receptor homology (TIR) domain"/>
    <property type="match status" value="1"/>
</dbReference>
<evidence type="ECO:0000313" key="2">
    <source>
        <dbReference type="EMBL" id="MFD2918105.1"/>
    </source>
</evidence>
<dbReference type="InterPro" id="IPR000157">
    <property type="entry name" value="TIR_dom"/>
</dbReference>
<organism evidence="2 3">
    <name type="scientific">Terrimonas rubra</name>
    <dbReference type="NCBI Taxonomy" id="1035890"/>
    <lineage>
        <taxon>Bacteria</taxon>
        <taxon>Pseudomonadati</taxon>
        <taxon>Bacteroidota</taxon>
        <taxon>Chitinophagia</taxon>
        <taxon>Chitinophagales</taxon>
        <taxon>Chitinophagaceae</taxon>
        <taxon>Terrimonas</taxon>
    </lineage>
</organism>
<proteinExistence type="predicted"/>
<dbReference type="Proteomes" id="UP001597511">
    <property type="component" value="Unassembled WGS sequence"/>
</dbReference>
<gene>
    <name evidence="2" type="ORF">ACFS6H_00210</name>
</gene>
<dbReference type="Pfam" id="PF13676">
    <property type="entry name" value="TIR_2"/>
    <property type="match status" value="1"/>
</dbReference>
<accession>A0ABW5ZYJ7</accession>